<dbReference type="GO" id="GO:0017004">
    <property type="term" value="P:cytochrome complex assembly"/>
    <property type="evidence" value="ECO:0007669"/>
    <property type="project" value="UniProtKB-KW"/>
</dbReference>
<dbReference type="InterPro" id="IPR013766">
    <property type="entry name" value="Thioredoxin_domain"/>
</dbReference>
<evidence type="ECO:0000256" key="1">
    <source>
        <dbReference type="ARBA" id="ARBA00004651"/>
    </source>
</evidence>
<dbReference type="SUPFAM" id="SSF74863">
    <property type="entry name" value="Thiol:disulfide interchange protein DsbD, N-terminal domain (DsbD-alpha)"/>
    <property type="match status" value="1"/>
</dbReference>
<accession>A0A072NC86</accession>
<gene>
    <name evidence="9" type="ORF">D777_02637</name>
</gene>
<keyword evidence="2" id="KW-1003">Cell membrane</keyword>
<dbReference type="PANTHER" id="PTHR32234:SF0">
    <property type="entry name" value="THIOL:DISULFIDE INTERCHANGE PROTEIN DSBD"/>
    <property type="match status" value="1"/>
</dbReference>
<feature type="transmembrane region" description="Helical" evidence="7">
    <location>
        <begin position="341"/>
        <end position="371"/>
    </location>
</feature>
<dbReference type="Gene3D" id="3.40.30.10">
    <property type="entry name" value="Glutaredoxin"/>
    <property type="match status" value="1"/>
</dbReference>
<evidence type="ECO:0000313" key="9">
    <source>
        <dbReference type="EMBL" id="KEF30695.1"/>
    </source>
</evidence>
<feature type="transmembrane region" description="Helical" evidence="7">
    <location>
        <begin position="298"/>
        <end position="320"/>
    </location>
</feature>
<dbReference type="GO" id="GO:0015035">
    <property type="term" value="F:protein-disulfide reductase activity"/>
    <property type="evidence" value="ECO:0007669"/>
    <property type="project" value="TreeGrafter"/>
</dbReference>
<dbReference type="NCBIfam" id="NF001419">
    <property type="entry name" value="PRK00293.1"/>
    <property type="match status" value="1"/>
</dbReference>
<dbReference type="PROSITE" id="PS51352">
    <property type="entry name" value="THIOREDOXIN_2"/>
    <property type="match status" value="1"/>
</dbReference>
<dbReference type="EMBL" id="ANIE01000007">
    <property type="protein sequence ID" value="KEF30695.1"/>
    <property type="molecule type" value="Genomic_DNA"/>
</dbReference>
<feature type="transmembrane region" description="Helical" evidence="7">
    <location>
        <begin position="419"/>
        <end position="436"/>
    </location>
</feature>
<sequence length="628" mass="66470">MPEILKPDVSEFVSRRTVMTQKHCPPLPFGQLARMIPDVGILFCLLMALVSVPAVAADEEEEFLPVDEAFQAEAQYRDGELALTWDIAPGYYLYQSRIAVSRGDKDIAGSFTVEPEIKNDPWFGEQAVFHEQAGWRAPLALEAPTEIRYRYQGCAEAGLCYPPQTRTVTFGPAAPAPVADTAQASSASVLPLPTGDAGEGGSEAEGLAGLLSSAGLPVILGTFFLLGLGLTFTPCVLPMVPILSSIIVGQNQPASMTRGFSLSVAYVLGMASTYTALGVAVGYLGARANLQAAMQQPAVIIVFAVLFVLLAMSMFGLYELQLPAALRDRLDRLGQKSKGGQWFGVALMGLISALVVSPCVSAPLAGALLYISTTGDAVIGGGALFAMALGMGVPLILIGTTGARILPKAGVWMERVKQLFGVGLLVVAIGLVERIIPESASLALWGALLLWCGIQLGALDKVTSGWTGSRKTAGVLLSLWGLLLVIGAARGQGSVWQPLSGVGVAATEASVPAERFEVIEDVGRLQAAIRQGQPVMVDVYADWCISCKVMDEEVFSTGDVMAWSDRVRFIKLDVTDFSEAQKVQLESWRVPGPPAVLFFNGQPEAPSQQLVGESTLNDVVGALKRLGS</sequence>
<feature type="transmembrane region" description="Helical" evidence="7">
    <location>
        <begin position="264"/>
        <end position="286"/>
    </location>
</feature>
<dbReference type="InterPro" id="IPR028250">
    <property type="entry name" value="DsbDN"/>
</dbReference>
<dbReference type="Proteomes" id="UP000035057">
    <property type="component" value="Unassembled WGS sequence"/>
</dbReference>
<dbReference type="Pfam" id="PF02683">
    <property type="entry name" value="DsbD_TM"/>
    <property type="match status" value="1"/>
</dbReference>
<comment type="subcellular location">
    <subcellularLocation>
        <location evidence="1">Cell membrane</location>
        <topology evidence="1">Multi-pass membrane protein</topology>
    </subcellularLocation>
</comment>
<proteinExistence type="predicted"/>
<dbReference type="InterPro" id="IPR036929">
    <property type="entry name" value="DsbDN_sf"/>
</dbReference>
<dbReference type="CDD" id="cd02953">
    <property type="entry name" value="DsbDgamma"/>
    <property type="match status" value="1"/>
</dbReference>
<evidence type="ECO:0000313" key="10">
    <source>
        <dbReference type="Proteomes" id="UP000035057"/>
    </source>
</evidence>
<keyword evidence="10" id="KW-1185">Reference proteome</keyword>
<protein>
    <submittedName>
        <fullName evidence="9">Cytochrome c-type biogenesis protein DsbD, protein-disulfide reductase</fullName>
    </submittedName>
</protein>
<evidence type="ECO:0000256" key="2">
    <source>
        <dbReference type="ARBA" id="ARBA00022475"/>
    </source>
</evidence>
<dbReference type="Gene3D" id="2.60.40.1250">
    <property type="entry name" value="Thiol:disulfide interchange protein DsbD, N-terminal domain"/>
    <property type="match status" value="1"/>
</dbReference>
<dbReference type="SUPFAM" id="SSF52833">
    <property type="entry name" value="Thioredoxin-like"/>
    <property type="match status" value="1"/>
</dbReference>
<evidence type="ECO:0000259" key="8">
    <source>
        <dbReference type="PROSITE" id="PS51352"/>
    </source>
</evidence>
<organism evidence="9 10">
    <name type="scientific">Marinobacter nitratireducens</name>
    <dbReference type="NCBI Taxonomy" id="1137280"/>
    <lineage>
        <taxon>Bacteria</taxon>
        <taxon>Pseudomonadati</taxon>
        <taxon>Pseudomonadota</taxon>
        <taxon>Gammaproteobacteria</taxon>
        <taxon>Pseudomonadales</taxon>
        <taxon>Marinobacteraceae</taxon>
        <taxon>Marinobacter</taxon>
    </lineage>
</organism>
<evidence type="ECO:0000256" key="5">
    <source>
        <dbReference type="ARBA" id="ARBA00022989"/>
    </source>
</evidence>
<dbReference type="InterPro" id="IPR003834">
    <property type="entry name" value="Cyt_c_assmbl_TM_dom"/>
</dbReference>
<feature type="transmembrane region" description="Helical" evidence="7">
    <location>
        <begin position="218"/>
        <end position="243"/>
    </location>
</feature>
<keyword evidence="4" id="KW-0201">Cytochrome c-type biogenesis</keyword>
<name>A0A072NC86_9GAMM</name>
<dbReference type="GO" id="GO:0045454">
    <property type="term" value="P:cell redox homeostasis"/>
    <property type="evidence" value="ECO:0007669"/>
    <property type="project" value="TreeGrafter"/>
</dbReference>
<dbReference type="Pfam" id="PF13899">
    <property type="entry name" value="Thioredoxin_7"/>
    <property type="match status" value="1"/>
</dbReference>
<dbReference type="PANTHER" id="PTHR32234">
    <property type="entry name" value="THIOL:DISULFIDE INTERCHANGE PROTEIN DSBD"/>
    <property type="match status" value="1"/>
</dbReference>
<keyword evidence="5 7" id="KW-1133">Transmembrane helix</keyword>
<dbReference type="STRING" id="1137280.D777_02637"/>
<comment type="caution">
    <text evidence="9">The sequence shown here is derived from an EMBL/GenBank/DDBJ whole genome shotgun (WGS) entry which is preliminary data.</text>
</comment>
<feature type="transmembrane region" description="Helical" evidence="7">
    <location>
        <begin position="377"/>
        <end position="398"/>
    </location>
</feature>
<dbReference type="InterPro" id="IPR035671">
    <property type="entry name" value="DsbD_gamma"/>
</dbReference>
<keyword evidence="3 7" id="KW-0812">Transmembrane</keyword>
<evidence type="ECO:0000256" key="6">
    <source>
        <dbReference type="ARBA" id="ARBA00023136"/>
    </source>
</evidence>
<reference evidence="9 10" key="1">
    <citation type="submission" date="2012-12" db="EMBL/GenBank/DDBJ databases">
        <title>Genome assembly of Marinobacter sp. AK21.</title>
        <authorList>
            <person name="Khatri I."/>
            <person name="Kumar R."/>
            <person name="Vaidya B."/>
            <person name="Subramanian S."/>
            <person name="Pinnaka A."/>
        </authorList>
    </citation>
    <scope>NUCLEOTIDE SEQUENCE [LARGE SCALE GENOMIC DNA]</scope>
    <source>
        <strain evidence="9 10">AK21</strain>
    </source>
</reference>
<feature type="domain" description="Thioredoxin" evidence="8">
    <location>
        <begin position="500"/>
        <end position="628"/>
    </location>
</feature>
<evidence type="ECO:0000256" key="4">
    <source>
        <dbReference type="ARBA" id="ARBA00022748"/>
    </source>
</evidence>
<dbReference type="AlphaFoldDB" id="A0A072NC86"/>
<evidence type="ECO:0000256" key="7">
    <source>
        <dbReference type="SAM" id="Phobius"/>
    </source>
</evidence>
<dbReference type="GO" id="GO:0005886">
    <property type="term" value="C:plasma membrane"/>
    <property type="evidence" value="ECO:0007669"/>
    <property type="project" value="UniProtKB-SubCell"/>
</dbReference>
<dbReference type="InterPro" id="IPR036249">
    <property type="entry name" value="Thioredoxin-like_sf"/>
</dbReference>
<evidence type="ECO:0000256" key="3">
    <source>
        <dbReference type="ARBA" id="ARBA00022692"/>
    </source>
</evidence>
<dbReference type="Pfam" id="PF11412">
    <property type="entry name" value="DsbD_N"/>
    <property type="match status" value="1"/>
</dbReference>
<keyword evidence="6 7" id="KW-0472">Membrane</keyword>
<dbReference type="PATRIC" id="fig|1137280.3.peg.2454"/>
<feature type="transmembrane region" description="Helical" evidence="7">
    <location>
        <begin position="472"/>
        <end position="489"/>
    </location>
</feature>
<feature type="transmembrane region" description="Helical" evidence="7">
    <location>
        <begin position="442"/>
        <end position="460"/>
    </location>
</feature>